<dbReference type="PANTHER" id="PTHR47099:SF1">
    <property type="entry name" value="METHYLCOBAMIDE:COM METHYLTRANSFERASE MTBA"/>
    <property type="match status" value="1"/>
</dbReference>
<evidence type="ECO:0000313" key="3">
    <source>
        <dbReference type="Proteomes" id="UP000178606"/>
    </source>
</evidence>
<dbReference type="InterPro" id="IPR000257">
    <property type="entry name" value="Uroporphyrinogen_deCOase"/>
</dbReference>
<gene>
    <name evidence="2" type="ORF">A3F84_02730</name>
</gene>
<dbReference type="InterPro" id="IPR038071">
    <property type="entry name" value="UROD/MetE-like_sf"/>
</dbReference>
<dbReference type="InterPro" id="IPR052024">
    <property type="entry name" value="Methanogen_methyltrans"/>
</dbReference>
<proteinExistence type="predicted"/>
<dbReference type="PANTHER" id="PTHR47099">
    <property type="entry name" value="METHYLCOBAMIDE:COM METHYLTRANSFERASE MTBA"/>
    <property type="match status" value="1"/>
</dbReference>
<evidence type="ECO:0000313" key="2">
    <source>
        <dbReference type="EMBL" id="OGG53591.1"/>
    </source>
</evidence>
<dbReference type="GO" id="GO:0006779">
    <property type="term" value="P:porphyrin-containing compound biosynthetic process"/>
    <property type="evidence" value="ECO:0007669"/>
    <property type="project" value="InterPro"/>
</dbReference>
<feature type="domain" description="Uroporphyrinogen decarboxylase (URO-D)" evidence="1">
    <location>
        <begin position="176"/>
        <end position="382"/>
    </location>
</feature>
<accession>A0A1F6CX28</accession>
<dbReference type="Gene3D" id="3.20.20.210">
    <property type="match status" value="1"/>
</dbReference>
<dbReference type="GO" id="GO:0004853">
    <property type="term" value="F:uroporphyrinogen decarboxylase activity"/>
    <property type="evidence" value="ECO:0007669"/>
    <property type="project" value="InterPro"/>
</dbReference>
<comment type="caution">
    <text evidence="2">The sequence shown here is derived from an EMBL/GenBank/DDBJ whole genome shotgun (WGS) entry which is preliminary data.</text>
</comment>
<organism evidence="2 3">
    <name type="scientific">Handelsmanbacteria sp. (strain RIFCSPLOWO2_12_FULL_64_10)</name>
    <dbReference type="NCBI Taxonomy" id="1817868"/>
    <lineage>
        <taxon>Bacteria</taxon>
        <taxon>Candidatus Handelsmaniibacteriota</taxon>
    </lineage>
</organism>
<name>A0A1F6CX28_HANXR</name>
<dbReference type="Pfam" id="PF01208">
    <property type="entry name" value="URO-D"/>
    <property type="match status" value="1"/>
</dbReference>
<sequence>MRAIDYERHNAEVKAVWEAYRKGTPARVPMVLGINARYTMFGHEANPREVTFERYFNDPEAMLTRQLEHQGWVRRHVPQDAEMGPPEKGWNVHVDFQNTYEAAWFGCEVRYFDGEVPDTVPLLQDDRRKRALFDRGLPDPFAGGRMRKNWEFYDFFRQKQAEGFTWEGRPILNVTPTGLGTDGPLTVACNVRGASEFYADMAGDPAYAREMLGFITDGIIARIRAYRERLGLPLRTPGYGFADDAIQSISTGMYRDLVMPFHRRLIEAFSEGAPNSIHLCGDATRHFRPLRDELNIRSFDTGFPVDFGWVRGQVGPGVEVKGGPSVMFLQAASPGQVREEVRRILASGITEGGRFTLREGNNLPPGVPIENLWAMYETAKEYGKY</sequence>
<dbReference type="SUPFAM" id="SSF51726">
    <property type="entry name" value="UROD/MetE-like"/>
    <property type="match status" value="1"/>
</dbReference>
<dbReference type="EMBL" id="MFKF01000118">
    <property type="protein sequence ID" value="OGG53591.1"/>
    <property type="molecule type" value="Genomic_DNA"/>
</dbReference>
<protein>
    <recommendedName>
        <fullName evidence="1">Uroporphyrinogen decarboxylase (URO-D) domain-containing protein</fullName>
    </recommendedName>
</protein>
<reference evidence="2 3" key="1">
    <citation type="journal article" date="2016" name="Nat. Commun.">
        <title>Thousands of microbial genomes shed light on interconnected biogeochemical processes in an aquifer system.</title>
        <authorList>
            <person name="Anantharaman K."/>
            <person name="Brown C.T."/>
            <person name="Hug L.A."/>
            <person name="Sharon I."/>
            <person name="Castelle C.J."/>
            <person name="Probst A.J."/>
            <person name="Thomas B.C."/>
            <person name="Singh A."/>
            <person name="Wilkins M.J."/>
            <person name="Karaoz U."/>
            <person name="Brodie E.L."/>
            <person name="Williams K.H."/>
            <person name="Hubbard S.S."/>
            <person name="Banfield J.F."/>
        </authorList>
    </citation>
    <scope>NUCLEOTIDE SEQUENCE [LARGE SCALE GENOMIC DNA]</scope>
    <source>
        <strain evidence="3">RIFCSPLOWO2_12_FULL_64_10</strain>
    </source>
</reference>
<evidence type="ECO:0000259" key="1">
    <source>
        <dbReference type="Pfam" id="PF01208"/>
    </source>
</evidence>
<dbReference type="AlphaFoldDB" id="A0A1F6CX28"/>
<dbReference type="Proteomes" id="UP000178606">
    <property type="component" value="Unassembled WGS sequence"/>
</dbReference>